<feature type="chain" id="PRO_5042922099" evidence="1">
    <location>
        <begin position="21"/>
        <end position="456"/>
    </location>
</feature>
<accession>A0AAN7AVP1</accession>
<dbReference type="EMBL" id="MU863893">
    <property type="protein sequence ID" value="KAK4202926.1"/>
    <property type="molecule type" value="Genomic_DNA"/>
</dbReference>
<proteinExistence type="predicted"/>
<name>A0AAN7AVP1_9PEZI</name>
<keyword evidence="1" id="KW-0732">Signal</keyword>
<comment type="caution">
    <text evidence="2">The sequence shown here is derived from an EMBL/GenBank/DDBJ whole genome shotgun (WGS) entry which is preliminary data.</text>
</comment>
<reference evidence="2" key="1">
    <citation type="journal article" date="2023" name="Mol. Phylogenet. Evol.">
        <title>Genome-scale phylogeny and comparative genomics of the fungal order Sordariales.</title>
        <authorList>
            <person name="Hensen N."/>
            <person name="Bonometti L."/>
            <person name="Westerberg I."/>
            <person name="Brannstrom I.O."/>
            <person name="Guillou S."/>
            <person name="Cros-Aarteil S."/>
            <person name="Calhoun S."/>
            <person name="Haridas S."/>
            <person name="Kuo A."/>
            <person name="Mondo S."/>
            <person name="Pangilinan J."/>
            <person name="Riley R."/>
            <person name="LaButti K."/>
            <person name="Andreopoulos B."/>
            <person name="Lipzen A."/>
            <person name="Chen C."/>
            <person name="Yan M."/>
            <person name="Daum C."/>
            <person name="Ng V."/>
            <person name="Clum A."/>
            <person name="Steindorff A."/>
            <person name="Ohm R.A."/>
            <person name="Martin F."/>
            <person name="Silar P."/>
            <person name="Natvig D.O."/>
            <person name="Lalanne C."/>
            <person name="Gautier V."/>
            <person name="Ament-Velasquez S.L."/>
            <person name="Kruys A."/>
            <person name="Hutchinson M.I."/>
            <person name="Powell A.J."/>
            <person name="Barry K."/>
            <person name="Miller A.N."/>
            <person name="Grigoriev I.V."/>
            <person name="Debuchy R."/>
            <person name="Gladieux P."/>
            <person name="Hiltunen Thoren M."/>
            <person name="Johannesson H."/>
        </authorList>
    </citation>
    <scope>NUCLEOTIDE SEQUENCE</scope>
    <source>
        <strain evidence="2">CBS 315.58</strain>
    </source>
</reference>
<reference evidence="2" key="2">
    <citation type="submission" date="2023-05" db="EMBL/GenBank/DDBJ databases">
        <authorList>
            <consortium name="Lawrence Berkeley National Laboratory"/>
            <person name="Steindorff A."/>
            <person name="Hensen N."/>
            <person name="Bonometti L."/>
            <person name="Westerberg I."/>
            <person name="Brannstrom I.O."/>
            <person name="Guillou S."/>
            <person name="Cros-Aarteil S."/>
            <person name="Calhoun S."/>
            <person name="Haridas S."/>
            <person name="Kuo A."/>
            <person name="Mondo S."/>
            <person name="Pangilinan J."/>
            <person name="Riley R."/>
            <person name="Labutti K."/>
            <person name="Andreopoulos B."/>
            <person name="Lipzen A."/>
            <person name="Chen C."/>
            <person name="Yanf M."/>
            <person name="Daum C."/>
            <person name="Ng V."/>
            <person name="Clum A."/>
            <person name="Ohm R."/>
            <person name="Martin F."/>
            <person name="Silar P."/>
            <person name="Natvig D."/>
            <person name="Lalanne C."/>
            <person name="Gautier V."/>
            <person name="Ament-Velasquez S.L."/>
            <person name="Kruys A."/>
            <person name="Hutchinson M.I."/>
            <person name="Powell A.J."/>
            <person name="Barry K."/>
            <person name="Miller A.N."/>
            <person name="Grigoriev I.V."/>
            <person name="Debuchy R."/>
            <person name="Gladieux P."/>
            <person name="Thoren M.H."/>
            <person name="Johannesson H."/>
        </authorList>
    </citation>
    <scope>NUCLEOTIDE SEQUENCE</scope>
    <source>
        <strain evidence="2">CBS 315.58</strain>
    </source>
</reference>
<keyword evidence="3" id="KW-1185">Reference proteome</keyword>
<sequence length="456" mass="49440">MSVYTLLLTLLLCVLTKANGEPDTEYWAATTIITETVWTMCTAEETETVGSKLPANLLDSKLTCPQIFENIRLALTTNIVLPNAVLTSVVVQPPTSPTSCYSLPTPTESLDVIAFAANQIASDSSKSSEPVFFYVGNNGTSPEYVGTLIDGNRVLLDISPNTSAAGRVAMILSSGESIVFDSTGVHHFDANCQSVASVAIPGFMDQVLAVAESPVYVSRRRNQALQKREMEQQNFTVAVRFENVIDQLLKEPVLAFGPSRCGFLSRDIDGEWAILTWTCQYPGAESAEKVCEQSFHSWLRSNFSSLAAMSGEINNGDDLFNYLPHFFTKVGSSLVNLIPGLTPVLQKGLRWLNTAQEAVLDVAELGGESVCELLHAFDEYPLVFRDPGLDNEHTVGKFVSPPVSTISGTIASRTTKMTKEPPRAMLPTVTDFPTVTETSFTVTSLPSVLSEITSAV</sequence>
<gene>
    <name evidence="2" type="ORF">QBC40DRAFT_319639</name>
</gene>
<dbReference type="AlphaFoldDB" id="A0AAN7AVP1"/>
<feature type="signal peptide" evidence="1">
    <location>
        <begin position="1"/>
        <end position="20"/>
    </location>
</feature>
<evidence type="ECO:0000313" key="3">
    <source>
        <dbReference type="Proteomes" id="UP001303160"/>
    </source>
</evidence>
<evidence type="ECO:0000313" key="2">
    <source>
        <dbReference type="EMBL" id="KAK4202926.1"/>
    </source>
</evidence>
<dbReference type="Proteomes" id="UP001303160">
    <property type="component" value="Unassembled WGS sequence"/>
</dbReference>
<protein>
    <submittedName>
        <fullName evidence="2">Uncharacterized protein</fullName>
    </submittedName>
</protein>
<organism evidence="2 3">
    <name type="scientific">Triangularia verruculosa</name>
    <dbReference type="NCBI Taxonomy" id="2587418"/>
    <lineage>
        <taxon>Eukaryota</taxon>
        <taxon>Fungi</taxon>
        <taxon>Dikarya</taxon>
        <taxon>Ascomycota</taxon>
        <taxon>Pezizomycotina</taxon>
        <taxon>Sordariomycetes</taxon>
        <taxon>Sordariomycetidae</taxon>
        <taxon>Sordariales</taxon>
        <taxon>Podosporaceae</taxon>
        <taxon>Triangularia</taxon>
    </lineage>
</organism>
<evidence type="ECO:0000256" key="1">
    <source>
        <dbReference type="SAM" id="SignalP"/>
    </source>
</evidence>